<dbReference type="Proteomes" id="UP001054846">
    <property type="component" value="Chromosome"/>
</dbReference>
<dbReference type="CDD" id="cd12828">
    <property type="entry name" value="TmCorA-like_1"/>
    <property type="match status" value="1"/>
</dbReference>
<proteinExistence type="inferred from homology"/>
<accession>A0ABY3PTG3</accession>
<organism evidence="10 11">
    <name type="scientific">Gloeobacter morelensis MG652769</name>
    <dbReference type="NCBI Taxonomy" id="2781736"/>
    <lineage>
        <taxon>Bacteria</taxon>
        <taxon>Bacillati</taxon>
        <taxon>Cyanobacteriota</taxon>
        <taxon>Cyanophyceae</taxon>
        <taxon>Gloeobacterales</taxon>
        <taxon>Gloeobacteraceae</taxon>
        <taxon>Gloeobacter</taxon>
        <taxon>Gloeobacter morelensis</taxon>
    </lineage>
</organism>
<evidence type="ECO:0000256" key="8">
    <source>
        <dbReference type="RuleBase" id="RU362010"/>
    </source>
</evidence>
<dbReference type="PANTHER" id="PTHR46494">
    <property type="entry name" value="CORA FAMILY METAL ION TRANSPORTER (EUROFUNG)"/>
    <property type="match status" value="1"/>
</dbReference>
<name>A0ABY3PTG3_9CYAN</name>
<evidence type="ECO:0000313" key="11">
    <source>
        <dbReference type="Proteomes" id="UP001054846"/>
    </source>
</evidence>
<dbReference type="NCBIfam" id="TIGR00383">
    <property type="entry name" value="corA"/>
    <property type="match status" value="1"/>
</dbReference>
<dbReference type="Gene3D" id="3.30.460.20">
    <property type="entry name" value="CorA soluble domain-like"/>
    <property type="match status" value="1"/>
</dbReference>
<evidence type="ECO:0000256" key="6">
    <source>
        <dbReference type="ARBA" id="ARBA00022989"/>
    </source>
</evidence>
<gene>
    <name evidence="8 10" type="primary">corA</name>
    <name evidence="10" type="ORF">ISF26_11615</name>
</gene>
<protein>
    <recommendedName>
        <fullName evidence="8">Magnesium transport protein CorA</fullName>
    </recommendedName>
</protein>
<dbReference type="InterPro" id="IPR002523">
    <property type="entry name" value="MgTranspt_CorA/ZnTranspt_ZntB"/>
</dbReference>
<keyword evidence="3 8" id="KW-0813">Transport</keyword>
<keyword evidence="7 8" id="KW-0472">Membrane</keyword>
<dbReference type="EMBL" id="CP063845">
    <property type="protein sequence ID" value="UFP96809.1"/>
    <property type="molecule type" value="Genomic_DNA"/>
</dbReference>
<evidence type="ECO:0000256" key="2">
    <source>
        <dbReference type="ARBA" id="ARBA00009765"/>
    </source>
</evidence>
<dbReference type="Pfam" id="PF01544">
    <property type="entry name" value="CorA"/>
    <property type="match status" value="1"/>
</dbReference>
<feature type="transmembrane region" description="Helical" evidence="8">
    <location>
        <begin position="313"/>
        <end position="332"/>
    </location>
</feature>
<evidence type="ECO:0000256" key="5">
    <source>
        <dbReference type="ARBA" id="ARBA00022692"/>
    </source>
</evidence>
<evidence type="ECO:0000256" key="3">
    <source>
        <dbReference type="ARBA" id="ARBA00022448"/>
    </source>
</evidence>
<dbReference type="InterPro" id="IPR004488">
    <property type="entry name" value="Mg/Co-transport_prot_CorA"/>
</dbReference>
<evidence type="ECO:0000256" key="4">
    <source>
        <dbReference type="ARBA" id="ARBA00022475"/>
    </source>
</evidence>
<dbReference type="Gene3D" id="1.20.58.340">
    <property type="entry name" value="Magnesium transport protein CorA, transmembrane region"/>
    <property type="match status" value="2"/>
</dbReference>
<keyword evidence="5 8" id="KW-0812">Transmembrane</keyword>
<comment type="function">
    <text evidence="8">Mediates influx of magnesium ions.</text>
</comment>
<dbReference type="InterPro" id="IPR045861">
    <property type="entry name" value="CorA_cytoplasmic_dom"/>
</dbReference>
<keyword evidence="6 8" id="KW-1133">Transmembrane helix</keyword>
<dbReference type="InterPro" id="IPR045863">
    <property type="entry name" value="CorA_TM1_TM2"/>
</dbReference>
<feature type="compositionally biased region" description="Acidic residues" evidence="9">
    <location>
        <begin position="10"/>
        <end position="20"/>
    </location>
</feature>
<sequence length="384" mass="44414">MRDRKPEAGEAMDPEEDESYVDYHYDDPGTMPGTLSIDKNAPPPEIHLIDYDAEQSTGRRVEHPEELTPYLDNHSVSWVDVRGFGSEDILRRLGKVFGLHPLVLEDIVNVPQRPKVEEYKDHLLIIARMVCPTSETAEAFFSEQVSLILGKSYLLTVQEEAKFDVFGPVRERIRTAKGIICHQRADYLAYTLLDAIVDGFYPVLEDFGERIEALEAEVVENPTRGTLERIYLLRRELLMLRRAIWPQRDVINALIRDANPLIGEEVRVYLRDCYDHAIQIIDMVETYRELASSLTDIYMSSVSNRMNEVMKTLTVISAIFIPLTFIAGVYGMNFDPEKSPWNMPELEWYWGYPYSLVLMLSVAVGLVIYFWRRGWFESFSRVKK</sequence>
<keyword evidence="8" id="KW-0406">Ion transport</keyword>
<comment type="subcellular location">
    <subcellularLocation>
        <location evidence="1">Cell membrane</location>
        <topology evidence="1">Multi-pass membrane protein</topology>
    </subcellularLocation>
    <subcellularLocation>
        <location evidence="8">Membrane</location>
        <topology evidence="8">Multi-pass membrane protein</topology>
    </subcellularLocation>
</comment>
<dbReference type="SUPFAM" id="SSF143865">
    <property type="entry name" value="CorA soluble domain-like"/>
    <property type="match status" value="1"/>
</dbReference>
<keyword evidence="8" id="KW-0460">Magnesium</keyword>
<dbReference type="PANTHER" id="PTHR46494:SF1">
    <property type="entry name" value="CORA FAMILY METAL ION TRANSPORTER (EUROFUNG)"/>
    <property type="match status" value="1"/>
</dbReference>
<dbReference type="RefSeq" id="WP_230844141.1">
    <property type="nucleotide sequence ID" value="NZ_CP063845.1"/>
</dbReference>
<reference evidence="10 11" key="1">
    <citation type="journal article" date="2021" name="Genome Biol. Evol.">
        <title>Complete Genome Sequencing of a Novel Gloeobacter Species from a Waterfall Cave in Mexico.</title>
        <authorList>
            <person name="Saw J.H."/>
            <person name="Cardona T."/>
            <person name="Montejano G."/>
        </authorList>
    </citation>
    <scope>NUCLEOTIDE SEQUENCE [LARGE SCALE GENOMIC DNA]</scope>
    <source>
        <strain evidence="10">MG652769</strain>
    </source>
</reference>
<evidence type="ECO:0000256" key="1">
    <source>
        <dbReference type="ARBA" id="ARBA00004651"/>
    </source>
</evidence>
<keyword evidence="11" id="KW-1185">Reference proteome</keyword>
<comment type="similarity">
    <text evidence="2 8">Belongs to the CorA metal ion transporter (MIT) (TC 1.A.35) family.</text>
</comment>
<keyword evidence="4 8" id="KW-1003">Cell membrane</keyword>
<dbReference type="SUPFAM" id="SSF144083">
    <property type="entry name" value="Magnesium transport protein CorA, transmembrane region"/>
    <property type="match status" value="1"/>
</dbReference>
<evidence type="ECO:0000256" key="9">
    <source>
        <dbReference type="SAM" id="MobiDB-lite"/>
    </source>
</evidence>
<feature type="region of interest" description="Disordered" evidence="9">
    <location>
        <begin position="1"/>
        <end position="34"/>
    </location>
</feature>
<evidence type="ECO:0000313" key="10">
    <source>
        <dbReference type="EMBL" id="UFP96809.1"/>
    </source>
</evidence>
<feature type="transmembrane region" description="Helical" evidence="8">
    <location>
        <begin position="352"/>
        <end position="371"/>
    </location>
</feature>
<evidence type="ECO:0000256" key="7">
    <source>
        <dbReference type="ARBA" id="ARBA00023136"/>
    </source>
</evidence>